<reference evidence="3" key="1">
    <citation type="journal article" date="2010" name="Science">
        <title>Signatures of adaptation to obligate biotrophy in the Hyaloperonospora arabidopsidis genome.</title>
        <authorList>
            <person name="Baxter L."/>
            <person name="Tripathy S."/>
            <person name="Ishaque N."/>
            <person name="Boot N."/>
            <person name="Cabral A."/>
            <person name="Kemen E."/>
            <person name="Thines M."/>
            <person name="Ah-Fong A."/>
            <person name="Anderson R."/>
            <person name="Badejoko W."/>
            <person name="Bittner-Eddy P."/>
            <person name="Boore J.L."/>
            <person name="Chibucos M.C."/>
            <person name="Coates M."/>
            <person name="Dehal P."/>
            <person name="Delehaunty K."/>
            <person name="Dong S."/>
            <person name="Downton P."/>
            <person name="Dumas B."/>
            <person name="Fabro G."/>
            <person name="Fronick C."/>
            <person name="Fuerstenberg S.I."/>
            <person name="Fulton L."/>
            <person name="Gaulin E."/>
            <person name="Govers F."/>
            <person name="Hughes L."/>
            <person name="Humphray S."/>
            <person name="Jiang R.H."/>
            <person name="Judelson H."/>
            <person name="Kamoun S."/>
            <person name="Kyung K."/>
            <person name="Meijer H."/>
            <person name="Minx P."/>
            <person name="Morris P."/>
            <person name="Nelson J."/>
            <person name="Phuntumart V."/>
            <person name="Qutob D."/>
            <person name="Rehmany A."/>
            <person name="Rougon-Cardoso A."/>
            <person name="Ryden P."/>
            <person name="Torto-Alalibo T."/>
            <person name="Studholme D."/>
            <person name="Wang Y."/>
            <person name="Win J."/>
            <person name="Wood J."/>
            <person name="Clifton S.W."/>
            <person name="Rogers J."/>
            <person name="Van den Ackerveken G."/>
            <person name="Jones J.D."/>
            <person name="McDowell J.M."/>
            <person name="Beynon J."/>
            <person name="Tyler B.M."/>
        </authorList>
    </citation>
    <scope>NUCLEOTIDE SEQUENCE [LARGE SCALE GENOMIC DNA]</scope>
    <source>
        <strain evidence="3">Emoy2</strain>
    </source>
</reference>
<reference evidence="2" key="2">
    <citation type="submission" date="2015-06" db="UniProtKB">
        <authorList>
            <consortium name="EnsemblProtists"/>
        </authorList>
    </citation>
    <scope>IDENTIFICATION</scope>
    <source>
        <strain evidence="2">Emoy2</strain>
    </source>
</reference>
<dbReference type="PANTHER" id="PTHR35796">
    <property type="entry name" value="HYPOTHETICAL CYTOSOLIC PROTEIN"/>
    <property type="match status" value="1"/>
</dbReference>
<dbReference type="InParanoid" id="M4C2D4"/>
<dbReference type="EMBL" id="JH598124">
    <property type="status" value="NOT_ANNOTATED_CDS"/>
    <property type="molecule type" value="Genomic_DNA"/>
</dbReference>
<evidence type="ECO:0000256" key="1">
    <source>
        <dbReference type="SAM" id="MobiDB-lite"/>
    </source>
</evidence>
<dbReference type="AlphaFoldDB" id="M4C2D4"/>
<sequence>MPLFVARSPRRMPVWESYDSSVNAMEHRRLEEEEDLMQEALALLTDLQDDDYNDAISRLLLPSDDYQQQQSPKYSDSMLSNTEVEASSSGIQEPRVYGLTPTDKCGSGTPPALTTSATSEKKTLSATAKQLSRKKRAPVNASGAGKKRKAASYNSNRARDERKEELIYLRKTVQTMEARLRTLQLSQHRAVATSVPAKDPPRDAARALTKCALGPGETLVREPLLAEDASDDAAMGPVWTEIAAHQYQERRRVELENIRLRLILEGQIKMAKSLEKMLTKRTSLRKTQTTDDTLMESFGLELVGSRNATAAFRVRQIRRKFVQPNRVVIAWPMYSEALELSAEPTKGVRLHEKCFTVVKALRHDGGRRGALIQTCYVLRPEIYGHIADSARILNTLTEFLLDSVSHTISSSHQMIENSLLDTALRLKTDSGW</sequence>
<dbReference type="EnsemblProtists" id="HpaT813249">
    <property type="protein sequence ID" value="HpaP813249"/>
    <property type="gene ID" value="HpaG813249"/>
</dbReference>
<dbReference type="OMA" id="NRVVIAW"/>
<organism evidence="2 3">
    <name type="scientific">Hyaloperonospora arabidopsidis (strain Emoy2)</name>
    <name type="common">Downy mildew agent</name>
    <name type="synonym">Peronospora arabidopsidis</name>
    <dbReference type="NCBI Taxonomy" id="559515"/>
    <lineage>
        <taxon>Eukaryota</taxon>
        <taxon>Sar</taxon>
        <taxon>Stramenopiles</taxon>
        <taxon>Oomycota</taxon>
        <taxon>Peronosporomycetes</taxon>
        <taxon>Peronosporales</taxon>
        <taxon>Peronosporaceae</taxon>
        <taxon>Hyaloperonospora</taxon>
    </lineage>
</organism>
<dbReference type="Proteomes" id="UP000011713">
    <property type="component" value="Unassembled WGS sequence"/>
</dbReference>
<dbReference type="PANTHER" id="PTHR35796:SF3">
    <property type="entry name" value="BHLH DOMAIN-CONTAINING PROTEIN"/>
    <property type="match status" value="1"/>
</dbReference>
<protein>
    <recommendedName>
        <fullName evidence="4">M96 mating-specific protein family</fullName>
    </recommendedName>
</protein>
<evidence type="ECO:0000313" key="3">
    <source>
        <dbReference type="Proteomes" id="UP000011713"/>
    </source>
</evidence>
<evidence type="ECO:0000313" key="2">
    <source>
        <dbReference type="EnsemblProtists" id="HpaP813249"/>
    </source>
</evidence>
<dbReference type="HOGENOM" id="CLU_027764_2_1_1"/>
<name>M4C2D4_HYAAE</name>
<feature type="compositionally biased region" description="Polar residues" evidence="1">
    <location>
        <begin position="65"/>
        <end position="91"/>
    </location>
</feature>
<accession>M4C2D4</accession>
<feature type="compositionally biased region" description="Polar residues" evidence="1">
    <location>
        <begin position="112"/>
        <end position="130"/>
    </location>
</feature>
<dbReference type="eggNOG" id="ENOG502SKMC">
    <property type="taxonomic scope" value="Eukaryota"/>
</dbReference>
<proteinExistence type="predicted"/>
<keyword evidence="3" id="KW-1185">Reference proteome</keyword>
<dbReference type="VEuPathDB" id="FungiDB:HpaG813249"/>
<feature type="region of interest" description="Disordered" evidence="1">
    <location>
        <begin position="63"/>
        <end position="159"/>
    </location>
</feature>
<evidence type="ECO:0008006" key="4">
    <source>
        <dbReference type="Google" id="ProtNLM"/>
    </source>
</evidence>